<keyword evidence="3" id="KW-1185">Reference proteome</keyword>
<dbReference type="RefSeq" id="WP_074936478.1">
    <property type="nucleotide sequence ID" value="NZ_FOLN01000003.1"/>
</dbReference>
<comment type="caution">
    <text evidence="2">The sequence shown here is derived from an EMBL/GenBank/DDBJ whole genome shotgun (WGS) entry which is preliminary data.</text>
</comment>
<proteinExistence type="predicted"/>
<organism evidence="2 3">
    <name type="scientific">Algibacter lectus</name>
    <dbReference type="NCBI Taxonomy" id="221126"/>
    <lineage>
        <taxon>Bacteria</taxon>
        <taxon>Pseudomonadati</taxon>
        <taxon>Bacteroidota</taxon>
        <taxon>Flavobacteriia</taxon>
        <taxon>Flavobacteriales</taxon>
        <taxon>Flavobacteriaceae</taxon>
        <taxon>Algibacter</taxon>
    </lineage>
</organism>
<keyword evidence="1" id="KW-1133">Transmembrane helix</keyword>
<dbReference type="AlphaFoldDB" id="A0A4R8MDR8"/>
<keyword evidence="1" id="KW-0812">Transmembrane</keyword>
<feature type="transmembrane region" description="Helical" evidence="1">
    <location>
        <begin position="118"/>
        <end position="137"/>
    </location>
</feature>
<feature type="transmembrane region" description="Helical" evidence="1">
    <location>
        <begin position="88"/>
        <end position="112"/>
    </location>
</feature>
<reference evidence="2 3" key="1">
    <citation type="submission" date="2019-03" db="EMBL/GenBank/DDBJ databases">
        <title>Genomic Encyclopedia of Type Strains, Phase III (KMG-III): the genomes of soil and plant-associated and newly described type strains.</title>
        <authorList>
            <person name="Whitman W."/>
        </authorList>
    </citation>
    <scope>NUCLEOTIDE SEQUENCE [LARGE SCALE GENOMIC DNA]</scope>
    <source>
        <strain evidence="2 3">CECT 8301</strain>
    </source>
</reference>
<evidence type="ECO:0000256" key="1">
    <source>
        <dbReference type="SAM" id="Phobius"/>
    </source>
</evidence>
<feature type="transmembrane region" description="Helical" evidence="1">
    <location>
        <begin position="187"/>
        <end position="209"/>
    </location>
</feature>
<sequence length="232" mass="27683">MELSERNIENLYQFTRDHFVEYYDLQTELVDHLANDIEAIWEQEPNLSFVNAREKAFKKFGVYGFSDVVIHRERAMTKRYFKYLWRELKIWFSLPKIIITLALSICFYTLLVSQFSEYFIYIFYGILAVWCTYKSFMLNRNFKKKSKASKQKWLLEDLIFKQAGGFGMVLIYYNINLLNSTTPLHQTKYLVIVISVLLSVTCLLAYISLELIPKKSEELLEETYPEYHLQTT</sequence>
<name>A0A4R8MDR8_9FLAO</name>
<feature type="transmembrane region" description="Helical" evidence="1">
    <location>
        <begin position="158"/>
        <end position="175"/>
    </location>
</feature>
<keyword evidence="1" id="KW-0472">Membrane</keyword>
<protein>
    <submittedName>
        <fullName evidence="2">Uncharacterized protein</fullName>
    </submittedName>
</protein>
<evidence type="ECO:0000313" key="3">
    <source>
        <dbReference type="Proteomes" id="UP000294824"/>
    </source>
</evidence>
<evidence type="ECO:0000313" key="2">
    <source>
        <dbReference type="EMBL" id="TDY62472.1"/>
    </source>
</evidence>
<dbReference type="Proteomes" id="UP000294824">
    <property type="component" value="Unassembled WGS sequence"/>
</dbReference>
<gene>
    <name evidence="2" type="ORF">DFQ06_2312</name>
</gene>
<accession>A0A4R8MDR8</accession>
<dbReference type="EMBL" id="SORL01000008">
    <property type="protein sequence ID" value="TDY62472.1"/>
    <property type="molecule type" value="Genomic_DNA"/>
</dbReference>